<dbReference type="eggNOG" id="COG0438">
    <property type="taxonomic scope" value="Bacteria"/>
</dbReference>
<dbReference type="GO" id="GO:0016740">
    <property type="term" value="F:transferase activity"/>
    <property type="evidence" value="ECO:0007669"/>
    <property type="project" value="UniProtKB-KW"/>
</dbReference>
<evidence type="ECO:0000313" key="1">
    <source>
        <dbReference type="EMBL" id="EMY80811.1"/>
    </source>
</evidence>
<reference evidence="1 2" key="1">
    <citation type="journal article" date="2014" name="Genome Biol. Evol.">
        <title>Extensive gene acquisition in the extremely psychrophilic bacterial species Psychroflexus torquis and the link to sea-ice ecosystem specialism.</title>
        <authorList>
            <person name="Feng S."/>
            <person name="Powell S.M."/>
            <person name="Wilson R."/>
            <person name="Bowman J.P."/>
        </authorList>
    </citation>
    <scope>NUCLEOTIDE SEQUENCE [LARGE SCALE GENOMIC DNA]</scope>
    <source>
        <strain evidence="1 2">ACAM 44</strain>
    </source>
</reference>
<dbReference type="Proteomes" id="UP000012317">
    <property type="component" value="Unassembled WGS sequence"/>
</dbReference>
<evidence type="ECO:0000313" key="2">
    <source>
        <dbReference type="Proteomes" id="UP000012317"/>
    </source>
</evidence>
<sequence>MKHKRVFWVLIGNENTGSSRIHGHKVHQALLRKGIKSKILKQGNSTLTLKKKIWMLLFLKKGDLLILQKRKELSLRKLLSLLKFKRVNIAFIDCDLPKCDDSLVKYFDYIIGTSKNLFQLYQRHHPQKKVRYIPDAVEYFEKKKYIHNKKAIFFGWLTESRIEKINSLKKLFESLGWEIHTMSNNPQADIKWNDWKKIETFEIISQYSASLIAVDDDMLSKYKSSNRVLQSLAVGNIVLCSDIEAYREVIVEGENGFICSSALEWKNALNQISDQNKRNKIIERGYETAQNYTMDKVILKWIYYLEL</sequence>
<keyword evidence="2" id="KW-1185">Reference proteome</keyword>
<comment type="caution">
    <text evidence="1">The sequence shown here is derived from an EMBL/GenBank/DDBJ whole genome shotgun (WGS) entry which is preliminary data.</text>
</comment>
<gene>
    <name evidence="1" type="ORF">pgond44_09621</name>
</gene>
<accession>N1WKN6</accession>
<dbReference type="RefSeq" id="WP_003440733.1">
    <property type="nucleotide sequence ID" value="NZ_APLF01000009.1"/>
</dbReference>
<dbReference type="Gene3D" id="3.40.50.2000">
    <property type="entry name" value="Glycogen Phosphorylase B"/>
    <property type="match status" value="1"/>
</dbReference>
<dbReference type="AlphaFoldDB" id="N1WKN6"/>
<keyword evidence="1" id="KW-0808">Transferase</keyword>
<name>N1WKN6_9FLAO</name>
<protein>
    <submittedName>
        <fullName evidence="1">Glycosyltransferase</fullName>
    </submittedName>
</protein>
<proteinExistence type="predicted"/>
<dbReference type="EMBL" id="APLF01000009">
    <property type="protein sequence ID" value="EMY80811.1"/>
    <property type="molecule type" value="Genomic_DNA"/>
</dbReference>
<organism evidence="1 2">
    <name type="scientific">Psychroflexus gondwanensis ACAM 44</name>
    <dbReference type="NCBI Taxonomy" id="1189619"/>
    <lineage>
        <taxon>Bacteria</taxon>
        <taxon>Pseudomonadati</taxon>
        <taxon>Bacteroidota</taxon>
        <taxon>Flavobacteriia</taxon>
        <taxon>Flavobacteriales</taxon>
        <taxon>Flavobacteriaceae</taxon>
        <taxon>Psychroflexus</taxon>
    </lineage>
</organism>
<dbReference type="STRING" id="1189619.pgond44_09621"/>
<dbReference type="SUPFAM" id="SSF53756">
    <property type="entry name" value="UDP-Glycosyltransferase/glycogen phosphorylase"/>
    <property type="match status" value="1"/>
</dbReference>